<dbReference type="Proteomes" id="UP000004994">
    <property type="component" value="Chromosome 11"/>
</dbReference>
<dbReference type="Gramene" id="Solyc11g008775.1.1">
    <property type="protein sequence ID" value="Solyc11g008775.1.1"/>
    <property type="gene ID" value="Solyc11g008775.1"/>
</dbReference>
<accession>A0A3Q7IQJ9</accession>
<reference evidence="1" key="1">
    <citation type="journal article" date="2012" name="Nature">
        <title>The tomato genome sequence provides insights into fleshy fruit evolution.</title>
        <authorList>
            <consortium name="Tomato Genome Consortium"/>
        </authorList>
    </citation>
    <scope>NUCLEOTIDE SEQUENCE [LARGE SCALE GENOMIC DNA]</scope>
    <source>
        <strain evidence="1">cv. Heinz 1706</strain>
    </source>
</reference>
<name>A0A3Q7IQJ9_SOLLC</name>
<reference evidence="1" key="2">
    <citation type="submission" date="2019-01" db="UniProtKB">
        <authorList>
            <consortium name="EnsemblPlants"/>
        </authorList>
    </citation>
    <scope>IDENTIFICATION</scope>
    <source>
        <strain evidence="1">cv. Heinz 1706</strain>
    </source>
</reference>
<dbReference type="InParanoid" id="A0A3Q7IQJ9"/>
<evidence type="ECO:0000313" key="1">
    <source>
        <dbReference type="EnsemblPlants" id="Solyc11g008775.1.1"/>
    </source>
</evidence>
<sequence length="124" mass="13934">MDDKQMDSCFCGLGWYYGIVKVPVAVKNELCGYICDSTSTQLLAFLCGYVIQRTAGLAFWFAKLNFDFPSVGEAKRETEMWICDSKNSWFGVLVCDMDIDFPFAGEAKGETESVYSNRMLALGR</sequence>
<keyword evidence="2" id="KW-1185">Reference proteome</keyword>
<evidence type="ECO:0000313" key="2">
    <source>
        <dbReference type="Proteomes" id="UP000004994"/>
    </source>
</evidence>
<proteinExistence type="predicted"/>
<dbReference type="EnsemblPlants" id="Solyc11g008775.1.1">
    <property type="protein sequence ID" value="Solyc11g008775.1.1"/>
    <property type="gene ID" value="Solyc11g008775.1"/>
</dbReference>
<protein>
    <submittedName>
        <fullName evidence="1">Uncharacterized protein</fullName>
    </submittedName>
</protein>
<organism evidence="1">
    <name type="scientific">Solanum lycopersicum</name>
    <name type="common">Tomato</name>
    <name type="synonym">Lycopersicon esculentum</name>
    <dbReference type="NCBI Taxonomy" id="4081"/>
    <lineage>
        <taxon>Eukaryota</taxon>
        <taxon>Viridiplantae</taxon>
        <taxon>Streptophyta</taxon>
        <taxon>Embryophyta</taxon>
        <taxon>Tracheophyta</taxon>
        <taxon>Spermatophyta</taxon>
        <taxon>Magnoliopsida</taxon>
        <taxon>eudicotyledons</taxon>
        <taxon>Gunneridae</taxon>
        <taxon>Pentapetalae</taxon>
        <taxon>asterids</taxon>
        <taxon>lamiids</taxon>
        <taxon>Solanales</taxon>
        <taxon>Solanaceae</taxon>
        <taxon>Solanoideae</taxon>
        <taxon>Solaneae</taxon>
        <taxon>Solanum</taxon>
        <taxon>Solanum subgen. Lycopersicon</taxon>
    </lineage>
</organism>
<dbReference type="AlphaFoldDB" id="A0A3Q7IQJ9"/>